<dbReference type="RefSeq" id="WP_120176656.1">
    <property type="nucleotide sequence ID" value="NZ_AP018786.1"/>
</dbReference>
<dbReference type="Proteomes" id="UP000271003">
    <property type="component" value="Chromosome"/>
</dbReference>
<feature type="chain" id="PRO_5016338068" evidence="1">
    <location>
        <begin position="24"/>
        <end position="197"/>
    </location>
</feature>
<dbReference type="AlphaFoldDB" id="A0A2Z6I9H3"/>
<reference evidence="2 3" key="1">
    <citation type="journal article" date="2018" name="Int. J. Syst. Evol. Microbiol.">
        <title>Mesosutterella multiformis gen. nov., sp. nov., a member of the family Sutterellaceae and Sutterella megalosphaeroides sp. nov., isolated from human faeces.</title>
        <authorList>
            <person name="Sakamoto M."/>
            <person name="Ikeyama N."/>
            <person name="Kunihiro T."/>
            <person name="Iino T."/>
            <person name="Yuki M."/>
            <person name="Ohkuma M."/>
        </authorList>
    </citation>
    <scope>NUCLEOTIDE SEQUENCE [LARGE SCALE GENOMIC DNA]</scope>
    <source>
        <strain evidence="2 3">6FBBBH3</strain>
    </source>
</reference>
<keyword evidence="1" id="KW-0732">Signal</keyword>
<feature type="signal peptide" evidence="1">
    <location>
        <begin position="1"/>
        <end position="23"/>
    </location>
</feature>
<gene>
    <name evidence="2" type="ORF">SUTMEG_08950</name>
</gene>
<evidence type="ECO:0000313" key="3">
    <source>
        <dbReference type="Proteomes" id="UP000271003"/>
    </source>
</evidence>
<dbReference type="KEGG" id="sutt:SUTMEG_08950"/>
<evidence type="ECO:0000313" key="2">
    <source>
        <dbReference type="EMBL" id="BBF23004.1"/>
    </source>
</evidence>
<name>A0A2Z6I9H3_9BURK</name>
<sequence>MTKTILIGALVAGLSLPVMSAQAAEVWYSAAPLEVNAAPGSDYLGTLDVATPVTVLEKKGDMAKVRISGWSLKEYPSQIFKEAGLRIEYASFDEEKAVKLDGKSGEKTVQGNVWQKSSAEGWVPAKSLTKDINGLWKQAAERHGDACSSCHGAPKADHFTANQWASQLPVRGGRTGHTRRGNNALMFKWLQENAKPL</sequence>
<accession>A0A2Z6I9H3</accession>
<proteinExistence type="predicted"/>
<protein>
    <submittedName>
        <fullName evidence="2">Uncharacterized protein</fullName>
    </submittedName>
</protein>
<evidence type="ECO:0000256" key="1">
    <source>
        <dbReference type="SAM" id="SignalP"/>
    </source>
</evidence>
<organism evidence="2 3">
    <name type="scientific">Sutterella megalosphaeroides</name>
    <dbReference type="NCBI Taxonomy" id="2494234"/>
    <lineage>
        <taxon>Bacteria</taxon>
        <taxon>Pseudomonadati</taxon>
        <taxon>Pseudomonadota</taxon>
        <taxon>Betaproteobacteria</taxon>
        <taxon>Burkholderiales</taxon>
        <taxon>Sutterellaceae</taxon>
        <taxon>Sutterella</taxon>
    </lineage>
</organism>
<keyword evidence="3" id="KW-1185">Reference proteome</keyword>
<dbReference type="OrthoDB" id="6073217at2"/>
<dbReference type="EMBL" id="AP018786">
    <property type="protein sequence ID" value="BBF23004.1"/>
    <property type="molecule type" value="Genomic_DNA"/>
</dbReference>